<evidence type="ECO:0000256" key="9">
    <source>
        <dbReference type="SAM" id="MobiDB-lite"/>
    </source>
</evidence>
<dbReference type="InterPro" id="IPR045298">
    <property type="entry name" value="Complex1_LYR_LYRM7"/>
</dbReference>
<comment type="similarity">
    <text evidence="2">Belongs to the complex I LYR family.</text>
</comment>
<dbReference type="InterPro" id="IPR008011">
    <property type="entry name" value="Complex1_LYR_dom"/>
</dbReference>
<proteinExistence type="inferred from homology"/>
<comment type="subcellular location">
    <subcellularLocation>
        <location evidence="1">Mitochondrion matrix</location>
    </subcellularLocation>
</comment>
<accession>A0AAW2HPR2</accession>
<dbReference type="GO" id="GO:0005759">
    <property type="term" value="C:mitochondrial matrix"/>
    <property type="evidence" value="ECO:0007669"/>
    <property type="project" value="UniProtKB-SubCell"/>
</dbReference>
<comment type="caution">
    <text evidence="11">The sequence shown here is derived from an EMBL/GenBank/DDBJ whole genome shotgun (WGS) entry which is preliminary data.</text>
</comment>
<evidence type="ECO:0000256" key="2">
    <source>
        <dbReference type="ARBA" id="ARBA00009508"/>
    </source>
</evidence>
<dbReference type="InterPro" id="IPR050435">
    <property type="entry name" value="MZM1/LYRM7"/>
</dbReference>
<name>A0AAW2HPR2_9NEOP</name>
<keyword evidence="3" id="KW-0496">Mitochondrion</keyword>
<dbReference type="PANTHER" id="PTHR46749">
    <property type="entry name" value="COMPLEX III ASSEMBLY FACTOR LYRM7"/>
    <property type="match status" value="1"/>
</dbReference>
<comment type="function">
    <text evidence="5">Assembly factor required for Rieske Fe-S protein UQCRFS1 incorporation into the cytochrome b-c1 (CIII) complex. Functions as a chaperone, binding to this subunit within the mitochondrial matrix and stabilizing it prior to its translocation and insertion into the late CIII dimeric intermediate within the mitochondrial inner membrane.</text>
</comment>
<evidence type="ECO:0000259" key="10">
    <source>
        <dbReference type="Pfam" id="PF05347"/>
    </source>
</evidence>
<evidence type="ECO:0000256" key="8">
    <source>
        <dbReference type="ARBA" id="ARBA00031830"/>
    </source>
</evidence>
<reference evidence="11" key="1">
    <citation type="journal article" date="2024" name="Gigascience">
        <title>Chromosome-level genome of the poultry shaft louse Menopon gallinae provides insight into the host-switching and adaptive evolution of parasitic lice.</title>
        <authorList>
            <person name="Xu Y."/>
            <person name="Ma L."/>
            <person name="Liu S."/>
            <person name="Liang Y."/>
            <person name="Liu Q."/>
            <person name="He Z."/>
            <person name="Tian L."/>
            <person name="Duan Y."/>
            <person name="Cai W."/>
            <person name="Li H."/>
            <person name="Song F."/>
        </authorList>
    </citation>
    <scope>NUCLEOTIDE SEQUENCE</scope>
    <source>
        <strain evidence="11">Cailab_2023a</strain>
    </source>
</reference>
<dbReference type="AlphaFoldDB" id="A0AAW2HPR2"/>
<dbReference type="GO" id="GO:0044183">
    <property type="term" value="F:protein folding chaperone"/>
    <property type="evidence" value="ECO:0007669"/>
    <property type="project" value="TreeGrafter"/>
</dbReference>
<organism evidence="11">
    <name type="scientific">Menopon gallinae</name>
    <name type="common">poultry shaft louse</name>
    <dbReference type="NCBI Taxonomy" id="328185"/>
    <lineage>
        <taxon>Eukaryota</taxon>
        <taxon>Metazoa</taxon>
        <taxon>Ecdysozoa</taxon>
        <taxon>Arthropoda</taxon>
        <taxon>Hexapoda</taxon>
        <taxon>Insecta</taxon>
        <taxon>Pterygota</taxon>
        <taxon>Neoptera</taxon>
        <taxon>Paraneoptera</taxon>
        <taxon>Psocodea</taxon>
        <taxon>Troctomorpha</taxon>
        <taxon>Phthiraptera</taxon>
        <taxon>Amblycera</taxon>
        <taxon>Menoponidae</taxon>
        <taxon>Menopon</taxon>
    </lineage>
</organism>
<gene>
    <name evidence="11" type="ORF">PYX00_008525</name>
</gene>
<sequence>MAPGPLRREVLKSFKAIHRTRNYVFQGDRFALDKAREEINENYRKNKGETDSEKIKDLIKFAYDVINELKTNVVQMKAIKPGRYHVQLRPEMFQDETTVPPMKNVQKCSSKKKEGI</sequence>
<evidence type="ECO:0000256" key="7">
    <source>
        <dbReference type="ARBA" id="ARBA00026165"/>
    </source>
</evidence>
<feature type="region of interest" description="Disordered" evidence="9">
    <location>
        <begin position="95"/>
        <end position="116"/>
    </location>
</feature>
<dbReference type="CDD" id="cd20267">
    <property type="entry name" value="Complex1_LYR_LYRM7"/>
    <property type="match status" value="1"/>
</dbReference>
<evidence type="ECO:0000256" key="1">
    <source>
        <dbReference type="ARBA" id="ARBA00004305"/>
    </source>
</evidence>
<protein>
    <recommendedName>
        <fullName evidence="7">Complex III assembly factor LYRM7</fullName>
    </recommendedName>
    <alternativeName>
        <fullName evidence="8">LYR motif-containing protein 7</fullName>
    </alternativeName>
</protein>
<evidence type="ECO:0000256" key="4">
    <source>
        <dbReference type="ARBA" id="ARBA00023186"/>
    </source>
</evidence>
<feature type="domain" description="Complex 1 LYR protein" evidence="10">
    <location>
        <begin position="8"/>
        <end position="65"/>
    </location>
</feature>
<evidence type="ECO:0000256" key="3">
    <source>
        <dbReference type="ARBA" id="ARBA00023128"/>
    </source>
</evidence>
<keyword evidence="4" id="KW-0143">Chaperone</keyword>
<comment type="subunit">
    <text evidence="6">Interacts with UQCRFS1.</text>
</comment>
<evidence type="ECO:0000256" key="6">
    <source>
        <dbReference type="ARBA" id="ARBA00025809"/>
    </source>
</evidence>
<dbReference type="GO" id="GO:0034551">
    <property type="term" value="P:mitochondrial respiratory chain complex III assembly"/>
    <property type="evidence" value="ECO:0007669"/>
    <property type="project" value="InterPro"/>
</dbReference>
<dbReference type="Pfam" id="PF05347">
    <property type="entry name" value="Complex1_LYR"/>
    <property type="match status" value="1"/>
</dbReference>
<dbReference type="EMBL" id="JARGDH010000004">
    <property type="protein sequence ID" value="KAL0271420.1"/>
    <property type="molecule type" value="Genomic_DNA"/>
</dbReference>
<evidence type="ECO:0000313" key="11">
    <source>
        <dbReference type="EMBL" id="KAL0271420.1"/>
    </source>
</evidence>
<dbReference type="PANTHER" id="PTHR46749:SF1">
    <property type="entry name" value="COMPLEX III ASSEMBLY FACTOR LYRM7"/>
    <property type="match status" value="1"/>
</dbReference>
<evidence type="ECO:0000256" key="5">
    <source>
        <dbReference type="ARBA" id="ARBA00025430"/>
    </source>
</evidence>